<dbReference type="EMBL" id="NMUH01004475">
    <property type="protein sequence ID" value="MQM09801.1"/>
    <property type="molecule type" value="Genomic_DNA"/>
</dbReference>
<name>A0A843WX45_COLES</name>
<reference evidence="1" key="1">
    <citation type="submission" date="2017-07" db="EMBL/GenBank/DDBJ databases">
        <title>Taro Niue Genome Assembly and Annotation.</title>
        <authorList>
            <person name="Atibalentja N."/>
            <person name="Keating K."/>
            <person name="Fields C.J."/>
        </authorList>
    </citation>
    <scope>NUCLEOTIDE SEQUENCE</scope>
    <source>
        <strain evidence="1">Niue_2</strain>
        <tissue evidence="1">Leaf</tissue>
    </source>
</reference>
<gene>
    <name evidence="1" type="ORF">Taro_042680</name>
</gene>
<comment type="caution">
    <text evidence="1">The sequence shown here is derived from an EMBL/GenBank/DDBJ whole genome shotgun (WGS) entry which is preliminary data.</text>
</comment>
<proteinExistence type="predicted"/>
<keyword evidence="2" id="KW-1185">Reference proteome</keyword>
<organism evidence="1 2">
    <name type="scientific">Colocasia esculenta</name>
    <name type="common">Wild taro</name>
    <name type="synonym">Arum esculentum</name>
    <dbReference type="NCBI Taxonomy" id="4460"/>
    <lineage>
        <taxon>Eukaryota</taxon>
        <taxon>Viridiplantae</taxon>
        <taxon>Streptophyta</taxon>
        <taxon>Embryophyta</taxon>
        <taxon>Tracheophyta</taxon>
        <taxon>Spermatophyta</taxon>
        <taxon>Magnoliopsida</taxon>
        <taxon>Liliopsida</taxon>
        <taxon>Araceae</taxon>
        <taxon>Aroideae</taxon>
        <taxon>Colocasieae</taxon>
        <taxon>Colocasia</taxon>
    </lineage>
</organism>
<protein>
    <submittedName>
        <fullName evidence="1">Uncharacterized protein</fullName>
    </submittedName>
</protein>
<dbReference type="Proteomes" id="UP000652761">
    <property type="component" value="Unassembled WGS sequence"/>
</dbReference>
<accession>A0A843WX45</accession>
<sequence length="129" mass="13990">MSYSLACSVVSVGVPRVASALCPTPLVSMGVVCVARPRVPAALAGEGLVIPTGPCSRGSPLYFLQLGDRRRGSSVSDGLQRRLRRRVLSAAVKDNWRNVERETVTNRPRKRRTVVQLPEELAEDSAVHV</sequence>
<evidence type="ECO:0000313" key="2">
    <source>
        <dbReference type="Proteomes" id="UP000652761"/>
    </source>
</evidence>
<evidence type="ECO:0000313" key="1">
    <source>
        <dbReference type="EMBL" id="MQM09801.1"/>
    </source>
</evidence>
<dbReference type="AlphaFoldDB" id="A0A843WX45"/>